<dbReference type="InterPro" id="IPR001932">
    <property type="entry name" value="PPM-type_phosphatase-like_dom"/>
</dbReference>
<dbReference type="RefSeq" id="WP_301550716.1">
    <property type="nucleotide sequence ID" value="NZ_JAQRMZ010000002.1"/>
</dbReference>
<dbReference type="InterPro" id="IPR036457">
    <property type="entry name" value="PPM-type-like_dom_sf"/>
</dbReference>
<feature type="domain" description="PPM-type phosphatase" evidence="1">
    <location>
        <begin position="12"/>
        <end position="239"/>
    </location>
</feature>
<sequence>MKIDSITLKGVGNLNEDALILNEATSLFGVADGVSSLIPFQTKENLTGGYIASNEVQAYFESLSPGSDLIDDLATINERIKMKMSDYRIDLQRKEELWGTALAVVKVLENGIEFIQIGDCMILAVYQTGEVRSLTHLQVDHLESAAMKKWKEGISKGITTRNQLMNEVKDLLVSNRKKSNSHNGYGVLNGEPEAVNYFEYGKINKVGLNQLIILTDGMFLPQEMVPKGLSYWSYIAEVILDKGMKQYAKNLIEVEETDPECMKYPRFKKSDDKAGVVIHF</sequence>
<dbReference type="SUPFAM" id="SSF81606">
    <property type="entry name" value="PP2C-like"/>
    <property type="match status" value="1"/>
</dbReference>
<evidence type="ECO:0000313" key="3">
    <source>
        <dbReference type="Proteomes" id="UP001226720"/>
    </source>
</evidence>
<gene>
    <name evidence="2" type="ORF">QO000_000795</name>
</gene>
<reference evidence="2" key="1">
    <citation type="submission" date="2023-07" db="EMBL/GenBank/DDBJ databases">
        <title>Genomic Encyclopedia of Type Strains, Phase IV (KMG-IV): sequencing the most valuable type-strain genomes for metagenomic binning, comparative biology and taxonomic classification.</title>
        <authorList>
            <person name="Goeker M."/>
        </authorList>
    </citation>
    <scope>NUCLEOTIDE SEQUENCE [LARGE SCALE GENOMIC DNA]</scope>
    <source>
        <strain evidence="2">JSM 076093</strain>
    </source>
</reference>
<dbReference type="GeneID" id="301326010"/>
<organism evidence="2 3">
    <name type="scientific">Guptibacillus hwajinpoensis</name>
    <dbReference type="NCBI Taxonomy" id="208199"/>
    <lineage>
        <taxon>Bacteria</taxon>
        <taxon>Bacillati</taxon>
        <taxon>Bacillota</taxon>
        <taxon>Bacilli</taxon>
        <taxon>Bacillales</taxon>
        <taxon>Guptibacillaceae</taxon>
        <taxon>Guptibacillus</taxon>
    </lineage>
</organism>
<name>A0ABU0K113_9BACL</name>
<evidence type="ECO:0000313" key="2">
    <source>
        <dbReference type="EMBL" id="MDQ0481842.1"/>
    </source>
</evidence>
<dbReference type="EMBL" id="JAUSWM010000001">
    <property type="protein sequence ID" value="MDQ0481842.1"/>
    <property type="molecule type" value="Genomic_DNA"/>
</dbReference>
<protein>
    <submittedName>
        <fullName evidence="2">Serine/threonine protein phosphatase PrpC</fullName>
    </submittedName>
</protein>
<accession>A0ABU0K113</accession>
<dbReference type="Proteomes" id="UP001226720">
    <property type="component" value="Unassembled WGS sequence"/>
</dbReference>
<comment type="caution">
    <text evidence="2">The sequence shown here is derived from an EMBL/GenBank/DDBJ whole genome shotgun (WGS) entry which is preliminary data.</text>
</comment>
<dbReference type="Gene3D" id="3.60.40.10">
    <property type="entry name" value="PPM-type phosphatase domain"/>
    <property type="match status" value="1"/>
</dbReference>
<proteinExistence type="predicted"/>
<evidence type="ECO:0000259" key="1">
    <source>
        <dbReference type="Pfam" id="PF13672"/>
    </source>
</evidence>
<dbReference type="Pfam" id="PF13672">
    <property type="entry name" value="PP2C_2"/>
    <property type="match status" value="1"/>
</dbReference>
<keyword evidence="3" id="KW-1185">Reference proteome</keyword>